<name>A0A9W6LAT9_9BACT</name>
<keyword evidence="1" id="KW-1133">Transmembrane helix</keyword>
<reference evidence="2" key="1">
    <citation type="submission" date="2022-12" db="EMBL/GenBank/DDBJ databases">
        <title>Reference genome sequencing for broad-spectrum identification of bacterial and archaeal isolates by mass spectrometry.</title>
        <authorList>
            <person name="Sekiguchi Y."/>
            <person name="Tourlousse D.M."/>
        </authorList>
    </citation>
    <scope>NUCLEOTIDE SEQUENCE</scope>
    <source>
        <strain evidence="2">H2</strain>
    </source>
</reference>
<dbReference type="EMBL" id="BSDS01000001">
    <property type="protein sequence ID" value="GLI37498.1"/>
    <property type="molecule type" value="Genomic_DNA"/>
</dbReference>
<evidence type="ECO:0000256" key="1">
    <source>
        <dbReference type="SAM" id="Phobius"/>
    </source>
</evidence>
<sequence length="130" mass="14325">MGRLNPIASGVIIVLVIAVIEFVGQKADNIFARSTPEATIIVTLLSIFIISIWAKANTTTILTVALGSIAYGVIAYTLHLEFYYHDYPELFSGFIIILLIRTLLYIIPVIAGYYTVAFINKKQVNNNGSN</sequence>
<keyword evidence="1" id="KW-0812">Transmembrane</keyword>
<keyword evidence="3" id="KW-1185">Reference proteome</keyword>
<feature type="transmembrane region" description="Helical" evidence="1">
    <location>
        <begin position="6"/>
        <end position="24"/>
    </location>
</feature>
<dbReference type="Proteomes" id="UP001144352">
    <property type="component" value="Unassembled WGS sequence"/>
</dbReference>
<protein>
    <submittedName>
        <fullName evidence="2">Uncharacterized protein</fullName>
    </submittedName>
</protein>
<proteinExistence type="predicted"/>
<evidence type="ECO:0000313" key="2">
    <source>
        <dbReference type="EMBL" id="GLI37498.1"/>
    </source>
</evidence>
<dbReference type="RefSeq" id="WP_214185983.1">
    <property type="nucleotide sequence ID" value="NZ_BSDS01000001.1"/>
</dbReference>
<keyword evidence="1" id="KW-0472">Membrane</keyword>
<feature type="transmembrane region" description="Helical" evidence="1">
    <location>
        <begin position="60"/>
        <end position="78"/>
    </location>
</feature>
<feature type="transmembrane region" description="Helical" evidence="1">
    <location>
        <begin position="90"/>
        <end position="114"/>
    </location>
</feature>
<gene>
    <name evidence="2" type="ORF">GHYDROH2_09990</name>
</gene>
<dbReference type="AlphaFoldDB" id="A0A9W6LAT9"/>
<comment type="caution">
    <text evidence="2">The sequence shown here is derived from an EMBL/GenBank/DDBJ whole genome shotgun (WGS) entry which is preliminary data.</text>
</comment>
<evidence type="ECO:0000313" key="3">
    <source>
        <dbReference type="Proteomes" id="UP001144352"/>
    </source>
</evidence>
<organism evidence="2 3">
    <name type="scientific">Geobacter hydrogenophilus</name>
    <dbReference type="NCBI Taxonomy" id="40983"/>
    <lineage>
        <taxon>Bacteria</taxon>
        <taxon>Pseudomonadati</taxon>
        <taxon>Thermodesulfobacteriota</taxon>
        <taxon>Desulfuromonadia</taxon>
        <taxon>Geobacterales</taxon>
        <taxon>Geobacteraceae</taxon>
        <taxon>Geobacter</taxon>
    </lineage>
</organism>
<accession>A0A9W6LAT9</accession>
<feature type="transmembrane region" description="Helical" evidence="1">
    <location>
        <begin position="36"/>
        <end position="54"/>
    </location>
</feature>